<dbReference type="RefSeq" id="WP_005845368.1">
    <property type="nucleotide sequence ID" value="NZ_JBHLZF010000002.1"/>
</dbReference>
<dbReference type="PANTHER" id="PTHR46401:SF2">
    <property type="entry name" value="GLYCOSYLTRANSFERASE WBBK-RELATED"/>
    <property type="match status" value="1"/>
</dbReference>
<evidence type="ECO:0000313" key="5">
    <source>
        <dbReference type="Proteomes" id="UP001589688"/>
    </source>
</evidence>
<accession>A0ABV5ZLN9</accession>
<dbReference type="InterPro" id="IPR028098">
    <property type="entry name" value="Glyco_trans_4-like_N"/>
</dbReference>
<feature type="domain" description="Glycosyl transferase family 1" evidence="2">
    <location>
        <begin position="174"/>
        <end position="310"/>
    </location>
</feature>
<dbReference type="PANTHER" id="PTHR46401">
    <property type="entry name" value="GLYCOSYLTRANSFERASE WBBK-RELATED"/>
    <property type="match status" value="1"/>
</dbReference>
<dbReference type="CDD" id="cd03809">
    <property type="entry name" value="GT4_MtfB-like"/>
    <property type="match status" value="1"/>
</dbReference>
<dbReference type="EMBL" id="JBHLZF010000002">
    <property type="protein sequence ID" value="MFB9898298.1"/>
    <property type="molecule type" value="Genomic_DNA"/>
</dbReference>
<protein>
    <submittedName>
        <fullName evidence="4">Glycosyltransferase family 4 protein</fullName>
    </submittedName>
</protein>
<comment type="caution">
    <text evidence="4">The sequence shown here is derived from an EMBL/GenBank/DDBJ whole genome shotgun (WGS) entry which is preliminary data.</text>
</comment>
<dbReference type="Gene3D" id="3.40.50.2000">
    <property type="entry name" value="Glycogen Phosphorylase B"/>
    <property type="match status" value="2"/>
</dbReference>
<keyword evidence="5" id="KW-1185">Reference proteome</keyword>
<feature type="domain" description="Glycosyltransferase subfamily 4-like N-terminal" evidence="3">
    <location>
        <begin position="47"/>
        <end position="159"/>
    </location>
</feature>
<evidence type="ECO:0000313" key="4">
    <source>
        <dbReference type="EMBL" id="MFB9898298.1"/>
    </source>
</evidence>
<proteinExistence type="predicted"/>
<evidence type="ECO:0000259" key="2">
    <source>
        <dbReference type="Pfam" id="PF00534"/>
    </source>
</evidence>
<dbReference type="Pfam" id="PF13439">
    <property type="entry name" value="Glyco_transf_4"/>
    <property type="match status" value="1"/>
</dbReference>
<organism evidence="4 5">
    <name type="scientific">Hallella seregens ATCC 51272</name>
    <dbReference type="NCBI Taxonomy" id="1336250"/>
    <lineage>
        <taxon>Bacteria</taxon>
        <taxon>Pseudomonadati</taxon>
        <taxon>Bacteroidota</taxon>
        <taxon>Bacteroidia</taxon>
        <taxon>Bacteroidales</taxon>
        <taxon>Prevotellaceae</taxon>
        <taxon>Hallella</taxon>
    </lineage>
</organism>
<dbReference type="Proteomes" id="UP001589688">
    <property type="component" value="Unassembled WGS sequence"/>
</dbReference>
<dbReference type="SUPFAM" id="SSF53756">
    <property type="entry name" value="UDP-Glycosyltransferase/glycogen phosphorylase"/>
    <property type="match status" value="1"/>
</dbReference>
<dbReference type="InterPro" id="IPR001296">
    <property type="entry name" value="Glyco_trans_1"/>
</dbReference>
<dbReference type="Pfam" id="PF00534">
    <property type="entry name" value="Glycos_transf_1"/>
    <property type="match status" value="1"/>
</dbReference>
<sequence>MTKRILIDLSHLGSFCGFGNICDNYAPRIARADLGDVRLVLMVPERYVGAFGDGVDYVAREHALRDLHRLNAHIDLWHSTDQLFGFRLPMKGTKYLLTVHDLNFLYEKKHVHKLKYVLRMYFRLRHSDYITTISNYARDDVKAHYRVDSKFKGVIYNGIQDMDMSNMRKPDFIADENEKFFFTIGQIREKKNFHKLVPMMKHFPDHKLYICGDKHFRFSREHLIPLVEKTGEGRVVLTGKITDAEKQWMYAHAQAFLFPSRLEGFGLPVLEAMRFGCRVFSSRMSSLPEVCGPHACYFDSLEPQAMADVVRAEVARWDRDGEEARAARTYSEGFTYEKYTQAYVSLYKRLLAEG</sequence>
<reference evidence="4 5" key="1">
    <citation type="submission" date="2024-09" db="EMBL/GenBank/DDBJ databases">
        <authorList>
            <person name="Sun Q."/>
            <person name="Mori K."/>
        </authorList>
    </citation>
    <scope>NUCLEOTIDE SEQUENCE [LARGE SCALE GENOMIC DNA]</scope>
    <source>
        <strain evidence="4 5">ATCC 51272</strain>
    </source>
</reference>
<name>A0ABV5ZLN9_9BACT</name>
<evidence type="ECO:0000256" key="1">
    <source>
        <dbReference type="ARBA" id="ARBA00022679"/>
    </source>
</evidence>
<gene>
    <name evidence="4" type="ORF">ACFFK8_10975</name>
</gene>
<keyword evidence="1" id="KW-0808">Transferase</keyword>
<evidence type="ECO:0000259" key="3">
    <source>
        <dbReference type="Pfam" id="PF13439"/>
    </source>
</evidence>